<comment type="caution">
    <text evidence="3">The sequence shown here is derived from an EMBL/GenBank/DDBJ whole genome shotgun (WGS) entry which is preliminary data.</text>
</comment>
<feature type="region of interest" description="Disordered" evidence="2">
    <location>
        <begin position="152"/>
        <end position="186"/>
    </location>
</feature>
<gene>
    <name evidence="3" type="ORF">FFLO_02366</name>
</gene>
<keyword evidence="1" id="KW-0175">Coiled coil</keyword>
<proteinExistence type="predicted"/>
<name>A0A8K0JSY3_9TREE</name>
<accession>A0A8K0JSY3</accession>
<evidence type="ECO:0000256" key="1">
    <source>
        <dbReference type="SAM" id="Coils"/>
    </source>
</evidence>
<protein>
    <submittedName>
        <fullName evidence="3">Uncharacterized protein</fullName>
    </submittedName>
</protein>
<feature type="coiled-coil region" evidence="1">
    <location>
        <begin position="73"/>
        <end position="107"/>
    </location>
</feature>
<dbReference type="Proteomes" id="UP000812966">
    <property type="component" value="Unassembled WGS sequence"/>
</dbReference>
<dbReference type="EMBL" id="JABELV010000037">
    <property type="protein sequence ID" value="KAG7562181.1"/>
    <property type="molecule type" value="Genomic_DNA"/>
</dbReference>
<sequence>MFKHIEELVSRLQARLEEVSRLRTQFVAPSSAKTIKEMQVLLDRQAPYLDEIEAVLGEILVGLAPILTVADVANTARKNCNHALKHLQALEAEREIMRKEISAVKETANSAKDTASTALIGRGKTLTLAKLMDEIKKNPDLQLAIASCSNGNRNQQAPNTPVASGSGTSNLPATPTGTVVIPSTPTKEGRATDVKALQAWAHYYVKKAIGMNCRYGLAKTSKVGYLPEGQWPQPLENGEKMLEIELGNGEKELVWRPDWKKTKEPEWEPFIVQVSNQIRNTWNPRKDGEIPLECDIQATITQYTVKREAHQEQSIMNGGPPLYAWQNRRKTQSILKDRAANFLKSAPGLANKYKVFERLTVDTLFAPTLWPVDDPFNRLCSVLEQTGPNEPDIETSGWYIFRRYVHNGANDEVIQNAVEVTYPYWLSDEAIEVSAYLDELAADANAHQMMYQRRWLAPRRYWPRIVPKIKDLRAPLETDRSRPDPNPELKGAIVYRSMIHPQVRADWEANSPEIWALTYPDPPAETPAGVIEKTWQQLTVGDEAANSVKSIFNKSARMRTCPKADITSIEGLRTLAIQYATADQQVQPGFEQPGGVQLGA</sequence>
<dbReference type="AlphaFoldDB" id="A0A8K0JSY3"/>
<reference evidence="3" key="1">
    <citation type="submission" date="2020-04" db="EMBL/GenBank/DDBJ databases">
        <title>Analysis of mating type loci in Filobasidium floriforme.</title>
        <authorList>
            <person name="Nowrousian M."/>
        </authorList>
    </citation>
    <scope>NUCLEOTIDE SEQUENCE</scope>
    <source>
        <strain evidence="3">CBS 6242</strain>
    </source>
</reference>
<evidence type="ECO:0000313" key="3">
    <source>
        <dbReference type="EMBL" id="KAG7562181.1"/>
    </source>
</evidence>
<organism evidence="3 4">
    <name type="scientific">Filobasidium floriforme</name>
    <dbReference type="NCBI Taxonomy" id="5210"/>
    <lineage>
        <taxon>Eukaryota</taxon>
        <taxon>Fungi</taxon>
        <taxon>Dikarya</taxon>
        <taxon>Basidiomycota</taxon>
        <taxon>Agaricomycotina</taxon>
        <taxon>Tremellomycetes</taxon>
        <taxon>Filobasidiales</taxon>
        <taxon>Filobasidiaceae</taxon>
        <taxon>Filobasidium</taxon>
    </lineage>
</organism>
<keyword evidence="4" id="KW-1185">Reference proteome</keyword>
<evidence type="ECO:0000313" key="4">
    <source>
        <dbReference type="Proteomes" id="UP000812966"/>
    </source>
</evidence>
<evidence type="ECO:0000256" key="2">
    <source>
        <dbReference type="SAM" id="MobiDB-lite"/>
    </source>
</evidence>